<evidence type="ECO:0000256" key="1">
    <source>
        <dbReference type="SAM" id="Phobius"/>
    </source>
</evidence>
<feature type="transmembrane region" description="Helical" evidence="1">
    <location>
        <begin position="7"/>
        <end position="30"/>
    </location>
</feature>
<gene>
    <name evidence="2" type="ORF">GlitD10_0862</name>
</gene>
<keyword evidence="1" id="KW-0812">Transmembrane</keyword>
<evidence type="ECO:0000313" key="3">
    <source>
        <dbReference type="Proteomes" id="UP000180235"/>
    </source>
</evidence>
<protein>
    <submittedName>
        <fullName evidence="2">Uncharacterized protein</fullName>
    </submittedName>
</protein>
<evidence type="ECO:0000313" key="2">
    <source>
        <dbReference type="EMBL" id="APB33178.1"/>
    </source>
</evidence>
<keyword evidence="1" id="KW-1133">Transmembrane helix</keyword>
<name>A0A1J0AB72_9CYAN</name>
<keyword evidence="3" id="KW-1185">Reference proteome</keyword>
<dbReference type="STRING" id="1188229.GlitD10_0862"/>
<sequence length="50" mass="5255">MSWLTRIVIPIVLVLTFGLALVAVTARSFLPGDMAVPAPTGVIMPYVVGT</sequence>
<dbReference type="EMBL" id="CP017675">
    <property type="protein sequence ID" value="APB33178.1"/>
    <property type="molecule type" value="Genomic_DNA"/>
</dbReference>
<proteinExistence type="predicted"/>
<keyword evidence="1" id="KW-0472">Membrane</keyword>
<dbReference type="KEGG" id="glt:GlitD10_0862"/>
<organism evidence="2 3">
    <name type="scientific">Gloeomargarita lithophora Alchichica-D10</name>
    <dbReference type="NCBI Taxonomy" id="1188229"/>
    <lineage>
        <taxon>Bacteria</taxon>
        <taxon>Bacillati</taxon>
        <taxon>Cyanobacteriota</taxon>
        <taxon>Cyanophyceae</taxon>
        <taxon>Gloeomargaritales</taxon>
        <taxon>Gloeomargaritaceae</taxon>
        <taxon>Gloeomargarita</taxon>
    </lineage>
</organism>
<reference evidence="2 3" key="1">
    <citation type="submission" date="2016-10" db="EMBL/GenBank/DDBJ databases">
        <title>Description of Gloeomargarita lithophora gen. nov., sp. nov., a thylakoid-bearing basal-branching cyanobacterium with intracellular carbonates, and proposal for Gloeomargaritales ord. nov.</title>
        <authorList>
            <person name="Moreira D."/>
            <person name="Tavera R."/>
            <person name="Benzerara K."/>
            <person name="Skouri-Panet F."/>
            <person name="Couradeau E."/>
            <person name="Gerard E."/>
            <person name="Loussert C."/>
            <person name="Novelo E."/>
            <person name="Zivanovic Y."/>
            <person name="Lopez-Garcia P."/>
        </authorList>
    </citation>
    <scope>NUCLEOTIDE SEQUENCE [LARGE SCALE GENOMIC DNA]</scope>
    <source>
        <strain evidence="2 3">D10</strain>
    </source>
</reference>
<accession>A0A1J0AB72</accession>
<dbReference type="Proteomes" id="UP000180235">
    <property type="component" value="Chromosome"/>
</dbReference>
<dbReference type="RefSeq" id="WP_172819638.1">
    <property type="nucleotide sequence ID" value="NZ_CP017675.1"/>
</dbReference>
<dbReference type="AlphaFoldDB" id="A0A1J0AB72"/>